<dbReference type="Gene3D" id="3.40.50.1010">
    <property type="entry name" value="5'-nuclease"/>
    <property type="match status" value="1"/>
</dbReference>
<dbReference type="SUPFAM" id="SSF88723">
    <property type="entry name" value="PIN domain-like"/>
    <property type="match status" value="1"/>
</dbReference>
<evidence type="ECO:0000256" key="3">
    <source>
        <dbReference type="ARBA" id="ARBA00022723"/>
    </source>
</evidence>
<evidence type="ECO:0000256" key="5">
    <source>
        <dbReference type="ARBA" id="ARBA00022842"/>
    </source>
</evidence>
<dbReference type="InterPro" id="IPR051749">
    <property type="entry name" value="PINc/VapC_TA_RNase"/>
</dbReference>
<evidence type="ECO:0000259" key="6">
    <source>
        <dbReference type="Pfam" id="PF01850"/>
    </source>
</evidence>
<dbReference type="InterPro" id="IPR029060">
    <property type="entry name" value="PIN-like_dom_sf"/>
</dbReference>
<protein>
    <recommendedName>
        <fullName evidence="6">PIN domain-containing protein</fullName>
    </recommendedName>
</protein>
<dbReference type="EMBL" id="FNZH01000003">
    <property type="protein sequence ID" value="SEJ30696.1"/>
    <property type="molecule type" value="Genomic_DNA"/>
</dbReference>
<dbReference type="GO" id="GO:0016787">
    <property type="term" value="F:hydrolase activity"/>
    <property type="evidence" value="ECO:0007669"/>
    <property type="project" value="UniProtKB-KW"/>
</dbReference>
<gene>
    <name evidence="7" type="ORF">SAMN05192553_103156</name>
</gene>
<feature type="domain" description="PIN" evidence="6">
    <location>
        <begin position="4"/>
        <end position="122"/>
    </location>
</feature>
<dbReference type="GO" id="GO:0046872">
    <property type="term" value="F:metal ion binding"/>
    <property type="evidence" value="ECO:0007669"/>
    <property type="project" value="UniProtKB-KW"/>
</dbReference>
<dbReference type="AlphaFoldDB" id="A0A1H6XR98"/>
<keyword evidence="5" id="KW-0460">Magnesium</keyword>
<dbReference type="GO" id="GO:0004540">
    <property type="term" value="F:RNA nuclease activity"/>
    <property type="evidence" value="ECO:0007669"/>
    <property type="project" value="TreeGrafter"/>
</dbReference>
<dbReference type="STRING" id="1416801.SAMN05192553_103156"/>
<dbReference type="PANTHER" id="PTHR42740">
    <property type="entry name" value="RIBONUCLEASE VAPC3"/>
    <property type="match status" value="1"/>
</dbReference>
<dbReference type="PANTHER" id="PTHR42740:SF1">
    <property type="entry name" value="RIBONUCLEASE VAPC3"/>
    <property type="match status" value="1"/>
</dbReference>
<dbReference type="CDD" id="cd18764">
    <property type="entry name" value="PIN_MtVapC3-like"/>
    <property type="match status" value="1"/>
</dbReference>
<dbReference type="OrthoDB" id="9811788at2"/>
<accession>A0A1H6XR98</accession>
<reference evidence="8" key="1">
    <citation type="submission" date="2016-10" db="EMBL/GenBank/DDBJ databases">
        <authorList>
            <person name="Varghese N."/>
            <person name="Submissions S."/>
        </authorList>
    </citation>
    <scope>NUCLEOTIDE SEQUENCE [LARGE SCALE GENOMIC DNA]</scope>
    <source>
        <strain evidence="8">IBRC-M 10761</strain>
    </source>
</reference>
<proteinExistence type="predicted"/>
<dbReference type="InterPro" id="IPR002716">
    <property type="entry name" value="PIN_dom"/>
</dbReference>
<evidence type="ECO:0000313" key="8">
    <source>
        <dbReference type="Proteomes" id="UP000199403"/>
    </source>
</evidence>
<sequence length="131" mass="15333">MVLLIDTSIWIEFFRGEDEKLVRIVRKHILSNEVCICPPILQEILQGVKDHETFEMLSEQLMSIRFLEADPKTMAINAAKLYFNLRKKGVTVRKSMDCLIASYALAFDVAFYHADRDFDHISRYFPIKLFT</sequence>
<dbReference type="Proteomes" id="UP000199403">
    <property type="component" value="Unassembled WGS sequence"/>
</dbReference>
<evidence type="ECO:0000256" key="4">
    <source>
        <dbReference type="ARBA" id="ARBA00022801"/>
    </source>
</evidence>
<evidence type="ECO:0000256" key="1">
    <source>
        <dbReference type="ARBA" id="ARBA00022649"/>
    </source>
</evidence>
<evidence type="ECO:0000313" key="7">
    <source>
        <dbReference type="EMBL" id="SEJ30696.1"/>
    </source>
</evidence>
<keyword evidence="2" id="KW-0540">Nuclease</keyword>
<organism evidence="7 8">
    <name type="scientific">Cyclobacterium xiamenense</name>
    <dbReference type="NCBI Taxonomy" id="1297121"/>
    <lineage>
        <taxon>Bacteria</taxon>
        <taxon>Pseudomonadati</taxon>
        <taxon>Bacteroidota</taxon>
        <taxon>Cytophagia</taxon>
        <taxon>Cytophagales</taxon>
        <taxon>Cyclobacteriaceae</taxon>
        <taxon>Cyclobacterium</taxon>
    </lineage>
</organism>
<name>A0A1H6XR98_9BACT</name>
<evidence type="ECO:0000256" key="2">
    <source>
        <dbReference type="ARBA" id="ARBA00022722"/>
    </source>
</evidence>
<keyword evidence="1" id="KW-1277">Toxin-antitoxin system</keyword>
<keyword evidence="3" id="KW-0479">Metal-binding</keyword>
<keyword evidence="4" id="KW-0378">Hydrolase</keyword>
<keyword evidence="8" id="KW-1185">Reference proteome</keyword>
<dbReference type="Pfam" id="PF01850">
    <property type="entry name" value="PIN"/>
    <property type="match status" value="1"/>
</dbReference>